<dbReference type="Proteomes" id="UP000182486">
    <property type="component" value="Unassembled WGS sequence"/>
</dbReference>
<feature type="region of interest" description="Disordered" evidence="1">
    <location>
        <begin position="1"/>
        <end position="70"/>
    </location>
</feature>
<dbReference type="RefSeq" id="WP_071808381.1">
    <property type="nucleotide sequence ID" value="NZ_MEIA01000439.1"/>
</dbReference>
<evidence type="ECO:0000256" key="1">
    <source>
        <dbReference type="SAM" id="MobiDB-lite"/>
    </source>
</evidence>
<reference evidence="2 3" key="1">
    <citation type="submission" date="2016-09" db="EMBL/GenBank/DDBJ databases">
        <title>Couchioplanes caeruleus draft genome sequence.</title>
        <authorList>
            <person name="Sheehan J."/>
            <person name="Caffrey P."/>
        </authorList>
    </citation>
    <scope>NUCLEOTIDE SEQUENCE [LARGE SCALE GENOMIC DNA]</scope>
    <source>
        <strain evidence="2 3">DSM 43634</strain>
    </source>
</reference>
<proteinExistence type="predicted"/>
<feature type="compositionally biased region" description="Low complexity" evidence="1">
    <location>
        <begin position="52"/>
        <end position="61"/>
    </location>
</feature>
<evidence type="ECO:0000313" key="3">
    <source>
        <dbReference type="Proteomes" id="UP000182486"/>
    </source>
</evidence>
<feature type="compositionally biased region" description="Basic and acidic residues" evidence="1">
    <location>
        <begin position="27"/>
        <end position="42"/>
    </location>
</feature>
<name>A0A1K0FE01_9ACTN</name>
<accession>A0A1K0FE01</accession>
<dbReference type="AlphaFoldDB" id="A0A1K0FE01"/>
<protein>
    <submittedName>
        <fullName evidence="2">Uncharacterized protein</fullName>
    </submittedName>
</protein>
<evidence type="ECO:0000313" key="2">
    <source>
        <dbReference type="EMBL" id="OJF11071.1"/>
    </source>
</evidence>
<dbReference type="EMBL" id="MEIA01000439">
    <property type="protein sequence ID" value="OJF11071.1"/>
    <property type="molecule type" value="Genomic_DNA"/>
</dbReference>
<sequence>MTTDPIDTDVPGQPRDRGEHGGASLHPNDDELELRTERERVEAGLQPYASQDVPPATDAPAPYDPKADGV</sequence>
<gene>
    <name evidence="2" type="ORF">BG844_28410</name>
</gene>
<keyword evidence="3" id="KW-1185">Reference proteome</keyword>
<comment type="caution">
    <text evidence="2">The sequence shown here is derived from an EMBL/GenBank/DDBJ whole genome shotgun (WGS) entry which is preliminary data.</text>
</comment>
<organism evidence="2 3">
    <name type="scientific">Couchioplanes caeruleus subsp. caeruleus</name>
    <dbReference type="NCBI Taxonomy" id="56427"/>
    <lineage>
        <taxon>Bacteria</taxon>
        <taxon>Bacillati</taxon>
        <taxon>Actinomycetota</taxon>
        <taxon>Actinomycetes</taxon>
        <taxon>Micromonosporales</taxon>
        <taxon>Micromonosporaceae</taxon>
        <taxon>Couchioplanes</taxon>
    </lineage>
</organism>